<reference evidence="1 2" key="1">
    <citation type="journal article" date="2023" name="Life. Sci Alliance">
        <title>Evolutionary insights into 3D genome organization and epigenetic landscape of Vigna mungo.</title>
        <authorList>
            <person name="Junaid A."/>
            <person name="Singh B."/>
            <person name="Bhatia S."/>
        </authorList>
    </citation>
    <scope>NUCLEOTIDE SEQUENCE [LARGE SCALE GENOMIC DNA]</scope>
    <source>
        <strain evidence="1">Urdbean</strain>
    </source>
</reference>
<dbReference type="EMBL" id="CP144693">
    <property type="protein sequence ID" value="WVZ00062.1"/>
    <property type="molecule type" value="Genomic_DNA"/>
</dbReference>
<evidence type="ECO:0000313" key="1">
    <source>
        <dbReference type="EMBL" id="WVZ00062.1"/>
    </source>
</evidence>
<name>A0AAQ3RMX5_VIGMU</name>
<organism evidence="1 2">
    <name type="scientific">Vigna mungo</name>
    <name type="common">Black gram</name>
    <name type="synonym">Phaseolus mungo</name>
    <dbReference type="NCBI Taxonomy" id="3915"/>
    <lineage>
        <taxon>Eukaryota</taxon>
        <taxon>Viridiplantae</taxon>
        <taxon>Streptophyta</taxon>
        <taxon>Embryophyta</taxon>
        <taxon>Tracheophyta</taxon>
        <taxon>Spermatophyta</taxon>
        <taxon>Magnoliopsida</taxon>
        <taxon>eudicotyledons</taxon>
        <taxon>Gunneridae</taxon>
        <taxon>Pentapetalae</taxon>
        <taxon>rosids</taxon>
        <taxon>fabids</taxon>
        <taxon>Fabales</taxon>
        <taxon>Fabaceae</taxon>
        <taxon>Papilionoideae</taxon>
        <taxon>50 kb inversion clade</taxon>
        <taxon>NPAAA clade</taxon>
        <taxon>indigoferoid/millettioid clade</taxon>
        <taxon>Phaseoleae</taxon>
        <taxon>Vigna</taxon>
    </lineage>
</organism>
<dbReference type="Proteomes" id="UP001374535">
    <property type="component" value="Chromosome 8"/>
</dbReference>
<evidence type="ECO:0000313" key="2">
    <source>
        <dbReference type="Proteomes" id="UP001374535"/>
    </source>
</evidence>
<keyword evidence="2" id="KW-1185">Reference proteome</keyword>
<accession>A0AAQ3RMX5</accession>
<protein>
    <submittedName>
        <fullName evidence="1">Uncharacterized protein</fullName>
    </submittedName>
</protein>
<gene>
    <name evidence="1" type="ORF">V8G54_026131</name>
</gene>
<proteinExistence type="predicted"/>
<sequence>MASSADLLNHEHPILFTNCTVCNLSLCHILQCSVECQLFKVHSRLFLCISQTTAPYLSPFLWYSNTFQCSTSTNLKFGGLQLFTSNVFCFCLFHIKNYALDEE</sequence>
<dbReference type="AlphaFoldDB" id="A0AAQ3RMX5"/>